<dbReference type="AlphaFoldDB" id="A0A3S1BGA8"/>
<dbReference type="Proteomes" id="UP000271974">
    <property type="component" value="Unassembled WGS sequence"/>
</dbReference>
<feature type="compositionally biased region" description="Polar residues" evidence="12">
    <location>
        <begin position="1025"/>
        <end position="1034"/>
    </location>
</feature>
<feature type="compositionally biased region" description="Acidic residues" evidence="12">
    <location>
        <begin position="1044"/>
        <end position="1056"/>
    </location>
</feature>
<dbReference type="PANTHER" id="PTHR42884">
    <property type="entry name" value="PROPROTEIN CONVERTASE SUBTILISIN/KEXIN-RELATED"/>
    <property type="match status" value="1"/>
</dbReference>
<reference evidence="15 16" key="1">
    <citation type="submission" date="2019-01" db="EMBL/GenBank/DDBJ databases">
        <title>A draft genome assembly of the solar-powered sea slug Elysia chlorotica.</title>
        <authorList>
            <person name="Cai H."/>
            <person name="Li Q."/>
            <person name="Fang X."/>
            <person name="Li J."/>
            <person name="Curtis N.E."/>
            <person name="Altenburger A."/>
            <person name="Shibata T."/>
            <person name="Feng M."/>
            <person name="Maeda T."/>
            <person name="Schwartz J.A."/>
            <person name="Shigenobu S."/>
            <person name="Lundholm N."/>
            <person name="Nishiyama T."/>
            <person name="Yang H."/>
            <person name="Hasebe M."/>
            <person name="Li S."/>
            <person name="Pierce S.K."/>
            <person name="Wang J."/>
        </authorList>
    </citation>
    <scope>NUCLEOTIDE SEQUENCE [LARGE SCALE GENOMIC DNA]</scope>
    <source>
        <strain evidence="15">EC2010</strain>
        <tissue evidence="15">Whole organism of an adult</tissue>
    </source>
</reference>
<evidence type="ECO:0000256" key="12">
    <source>
        <dbReference type="SAM" id="MobiDB-lite"/>
    </source>
</evidence>
<evidence type="ECO:0000256" key="6">
    <source>
        <dbReference type="ARBA" id="ARBA00022825"/>
    </source>
</evidence>
<comment type="caution">
    <text evidence="15">The sequence shown here is derived from an EMBL/GenBank/DDBJ whole genome shotgun (WGS) entry which is preliminary data.</text>
</comment>
<dbReference type="OrthoDB" id="300641at2759"/>
<evidence type="ECO:0000256" key="11">
    <source>
        <dbReference type="PROSITE-ProRule" id="PRU01240"/>
    </source>
</evidence>
<evidence type="ECO:0000256" key="9">
    <source>
        <dbReference type="ARBA" id="ARBA00023180"/>
    </source>
</evidence>
<feature type="transmembrane region" description="Helical" evidence="13">
    <location>
        <begin position="786"/>
        <end position="802"/>
    </location>
</feature>
<dbReference type="PANTHER" id="PTHR42884:SF28">
    <property type="entry name" value="PROPROTEIN CONVERTASE SUBTILISIN_KEXIN TYPE 7"/>
    <property type="match status" value="1"/>
</dbReference>
<dbReference type="Gene3D" id="2.60.120.260">
    <property type="entry name" value="Galactose-binding domain-like"/>
    <property type="match status" value="1"/>
</dbReference>
<feature type="domain" description="P/Homo B" evidence="14">
    <location>
        <begin position="767"/>
        <end position="911"/>
    </location>
</feature>
<feature type="region of interest" description="Disordered" evidence="12">
    <location>
        <begin position="308"/>
        <end position="374"/>
    </location>
</feature>
<dbReference type="PROSITE" id="PS00138">
    <property type="entry name" value="SUBTILASE_SER"/>
    <property type="match status" value="1"/>
</dbReference>
<dbReference type="SUPFAM" id="SSF49785">
    <property type="entry name" value="Galactose-binding domain-like"/>
    <property type="match status" value="1"/>
</dbReference>
<keyword evidence="7" id="KW-0865">Zymogen</keyword>
<dbReference type="GO" id="GO:0005802">
    <property type="term" value="C:trans-Golgi network"/>
    <property type="evidence" value="ECO:0007669"/>
    <property type="project" value="TreeGrafter"/>
</dbReference>
<feature type="active site" description="Charge relay system" evidence="10 11">
    <location>
        <position position="444"/>
    </location>
</feature>
<feature type="region of interest" description="Disordered" evidence="12">
    <location>
        <begin position="1112"/>
        <end position="1167"/>
    </location>
</feature>
<keyword evidence="4" id="KW-0732">Signal</keyword>
<accession>A0A3S1BGA8</accession>
<dbReference type="FunFam" id="3.40.50.200:FF:000021">
    <property type="entry name" value="Proprotein convertase subtilisin/kexin type 5a"/>
    <property type="match status" value="1"/>
</dbReference>
<dbReference type="PROSITE" id="PS51892">
    <property type="entry name" value="SUBTILASE"/>
    <property type="match status" value="1"/>
</dbReference>
<keyword evidence="13" id="KW-0472">Membrane</keyword>
<feature type="active site" description="Charge relay system" evidence="10 11">
    <location>
        <position position="484"/>
    </location>
</feature>
<protein>
    <recommendedName>
        <fullName evidence="14">P/Homo B domain-containing protein</fullName>
    </recommendedName>
</protein>
<organism evidence="15 16">
    <name type="scientific">Elysia chlorotica</name>
    <name type="common">Eastern emerald elysia</name>
    <name type="synonym">Sea slug</name>
    <dbReference type="NCBI Taxonomy" id="188477"/>
    <lineage>
        <taxon>Eukaryota</taxon>
        <taxon>Metazoa</taxon>
        <taxon>Spiralia</taxon>
        <taxon>Lophotrochozoa</taxon>
        <taxon>Mollusca</taxon>
        <taxon>Gastropoda</taxon>
        <taxon>Heterobranchia</taxon>
        <taxon>Euthyneura</taxon>
        <taxon>Panpulmonata</taxon>
        <taxon>Sacoglossa</taxon>
        <taxon>Placobranchoidea</taxon>
        <taxon>Plakobranchidae</taxon>
        <taxon>Elysia</taxon>
    </lineage>
</organism>
<keyword evidence="6 11" id="KW-0720">Serine protease</keyword>
<keyword evidence="2 11" id="KW-0645">Protease</keyword>
<name>A0A3S1BGA8_ELYCH</name>
<sequence length="1167" mass="127994">ELGLEIHHTFGQFRDHLLLCYNPTRDGKPFHVSGSVNAENSSVGEGRSTSAGISQLHRMHSDLKARDSRLFDLRRQMIESRLVRHPEVVTFSTEHVHRRTSRLAIPPRKEKETVRESSGSSKPRNSSAAGTGLNTDVTEAEPISGVLPHVSSSMKHARRASTELSAGANKVPSSSFHSALNVHSSPVGAGVPSLPLIPKSFHDSPSVFPAASTLHKDHKRNSSVVIPQFSILLLYLSTLGKPLSFMEKKDAAKNNTRDTMSLQYTFLESLLQSLTPKSPKLKVKSGPGVLFSTYQKYDPIPSSLDSPTVSLKEWPSTGQGNSTDRLALPHSETKRSARSTSSVRALKNLERLYSQHTGKAKTGKNHWRSRPESLRFKHVSANSRPHRRRVRSVEQSYPPMAFNDPAYPSQWHLYNRATPGMDINVTGVWRHNITGRGVTVAVVDDGMEWRNPDLAANYNYKGSWDLNDDDPDPSPSYTKVSNHHGTRCAGEIAAVANNNVCGVGVAYGAKVAGVRVLDGVMTDSMEAEAFNKNMHVNAIFSCSWGPDDDGATVDGPHLMAAKAMKFGVDFGRGGFGSIFVVASGNGGENFDNCNYDGYANSIYTVTIGAVDEDGGMPYYAEECASMLGVTFSSGTSNKRDIVTTDWQPSVNAGQEEGGNSGLFDFRGAGSGIGRASAGQRSSGDAPGCTERHTGTSAAAPLAAGMIALMLEARPCLTWRDVQYIVALTARKVDVDVAHWQQNGAGLAHSHKHGFGLLNAWRMVNAARVWRTVPWLTSYSFTGDNGIIGYVAFNLYVAHLVLLHRRVETFSLYSNGIVGYVAFNLYVAHLVLLHRRVETFSLYSSVIIVMIFSRPKDNSSKGFNDWTFTTVRCWGETPTGDWTILVKDLDQQGSREGTLSKFRLTLFGTPMTSEEFGARRQLVEAAMTGEFLGQNYSLHCPPPPRYQSVYAPVSDRILKILILSGIFLLVMAVYESFEYLFCYDDEKKDTREQMRSARHAARMAQEALTDQDCDQSSALLAPQPRDAQSSAQNTAGLEDFSGCVADDDEDDEDDEELFNASETSELLSRNERVRNGGGERLRNLGVRGSRDGTVASSSEVIPLSTFSVLEVERSTHSEQLDDDAAGRRGISNVHKFIKPPSVLRRHEDDRPSETSYLPHPNGDGSLLN</sequence>
<dbReference type="CDD" id="cd04059">
    <property type="entry name" value="Peptidases_S8_Protein_convertases_Kexins_Furin-like"/>
    <property type="match status" value="1"/>
</dbReference>
<gene>
    <name evidence="15" type="ORF">EGW08_012079</name>
</gene>
<dbReference type="InterPro" id="IPR023828">
    <property type="entry name" value="Peptidase_S8_Ser-AS"/>
</dbReference>
<dbReference type="Pfam" id="PF01483">
    <property type="entry name" value="P_proprotein"/>
    <property type="match status" value="1"/>
</dbReference>
<dbReference type="InterPro" id="IPR002884">
    <property type="entry name" value="P_dom"/>
</dbReference>
<dbReference type="PROSITE" id="PS51829">
    <property type="entry name" value="P_HOMO_B"/>
    <property type="match status" value="1"/>
</dbReference>
<evidence type="ECO:0000259" key="14">
    <source>
        <dbReference type="PROSITE" id="PS51829"/>
    </source>
</evidence>
<dbReference type="SUPFAM" id="SSF52743">
    <property type="entry name" value="Subtilisin-like"/>
    <property type="match status" value="1"/>
</dbReference>
<keyword evidence="3" id="KW-0165">Cleavage on pair of basic residues</keyword>
<feature type="transmembrane region" description="Helical" evidence="13">
    <location>
        <begin position="809"/>
        <end position="830"/>
    </location>
</feature>
<dbReference type="GO" id="GO:0004252">
    <property type="term" value="F:serine-type endopeptidase activity"/>
    <property type="evidence" value="ECO:0007669"/>
    <property type="project" value="UniProtKB-UniRule"/>
</dbReference>
<dbReference type="InterPro" id="IPR034182">
    <property type="entry name" value="Kexin/furin"/>
</dbReference>
<feature type="compositionally biased region" description="Low complexity" evidence="12">
    <location>
        <begin position="673"/>
        <end position="683"/>
    </location>
</feature>
<dbReference type="InterPro" id="IPR022398">
    <property type="entry name" value="Peptidase_S8_His-AS"/>
</dbReference>
<feature type="compositionally biased region" description="Basic residues" evidence="12">
    <location>
        <begin position="358"/>
        <end position="368"/>
    </location>
</feature>
<dbReference type="GO" id="GO:0000139">
    <property type="term" value="C:Golgi membrane"/>
    <property type="evidence" value="ECO:0007669"/>
    <property type="project" value="TreeGrafter"/>
</dbReference>
<evidence type="ECO:0000256" key="7">
    <source>
        <dbReference type="ARBA" id="ARBA00023145"/>
    </source>
</evidence>
<keyword evidence="9" id="KW-0325">Glycoprotein</keyword>
<feature type="compositionally biased region" description="Polar residues" evidence="12">
    <location>
        <begin position="116"/>
        <end position="137"/>
    </location>
</feature>
<comment type="similarity">
    <text evidence="1">Belongs to the peptidase S8 family. Furin subfamily.</text>
</comment>
<feature type="active site" description="Charge relay system" evidence="10 11">
    <location>
        <position position="696"/>
    </location>
</feature>
<proteinExistence type="inferred from homology"/>
<dbReference type="Gene3D" id="3.40.50.200">
    <property type="entry name" value="Peptidase S8/S53 domain"/>
    <property type="match status" value="1"/>
</dbReference>
<dbReference type="GO" id="GO:0016485">
    <property type="term" value="P:protein processing"/>
    <property type="evidence" value="ECO:0007669"/>
    <property type="project" value="TreeGrafter"/>
</dbReference>
<feature type="region of interest" description="Disordered" evidence="12">
    <location>
        <begin position="93"/>
        <end position="176"/>
    </location>
</feature>
<keyword evidence="16" id="KW-1185">Reference proteome</keyword>
<keyword evidence="13" id="KW-0812">Transmembrane</keyword>
<dbReference type="InterPro" id="IPR000209">
    <property type="entry name" value="Peptidase_S8/S53_dom"/>
</dbReference>
<feature type="non-terminal residue" evidence="15">
    <location>
        <position position="1"/>
    </location>
</feature>
<evidence type="ECO:0000256" key="8">
    <source>
        <dbReference type="ARBA" id="ARBA00023157"/>
    </source>
</evidence>
<dbReference type="InterPro" id="IPR015500">
    <property type="entry name" value="Peptidase_S8_subtilisin-rel"/>
</dbReference>
<dbReference type="Pfam" id="PF00082">
    <property type="entry name" value="Peptidase_S8"/>
    <property type="match status" value="1"/>
</dbReference>
<evidence type="ECO:0000313" key="15">
    <source>
        <dbReference type="EMBL" id="RUS80156.1"/>
    </source>
</evidence>
<dbReference type="PROSITE" id="PS00136">
    <property type="entry name" value="SUBTILASE_ASP"/>
    <property type="match status" value="1"/>
</dbReference>
<keyword evidence="8" id="KW-1015">Disulfide bond</keyword>
<dbReference type="PROSITE" id="PS00137">
    <property type="entry name" value="SUBTILASE_HIS"/>
    <property type="match status" value="1"/>
</dbReference>
<dbReference type="EMBL" id="RQTK01000408">
    <property type="protein sequence ID" value="RUS80156.1"/>
    <property type="molecule type" value="Genomic_DNA"/>
</dbReference>
<dbReference type="InterPro" id="IPR023827">
    <property type="entry name" value="Peptidase_S8_Asp-AS"/>
</dbReference>
<keyword evidence="13" id="KW-1133">Transmembrane helix</keyword>
<feature type="compositionally biased region" description="Basic and acidic residues" evidence="12">
    <location>
        <begin position="1067"/>
        <end position="1081"/>
    </location>
</feature>
<keyword evidence="5 11" id="KW-0378">Hydrolase</keyword>
<dbReference type="STRING" id="188477.A0A3S1BGA8"/>
<evidence type="ECO:0000313" key="16">
    <source>
        <dbReference type="Proteomes" id="UP000271974"/>
    </source>
</evidence>
<evidence type="ECO:0000256" key="5">
    <source>
        <dbReference type="ARBA" id="ARBA00022801"/>
    </source>
</evidence>
<evidence type="ECO:0000256" key="3">
    <source>
        <dbReference type="ARBA" id="ARBA00022685"/>
    </source>
</evidence>
<dbReference type="InterPro" id="IPR036852">
    <property type="entry name" value="Peptidase_S8/S53_dom_sf"/>
</dbReference>
<dbReference type="PRINTS" id="PR00723">
    <property type="entry name" value="SUBTILISIN"/>
</dbReference>
<evidence type="ECO:0000256" key="2">
    <source>
        <dbReference type="ARBA" id="ARBA00022670"/>
    </source>
</evidence>
<evidence type="ECO:0000256" key="4">
    <source>
        <dbReference type="ARBA" id="ARBA00022729"/>
    </source>
</evidence>
<feature type="region of interest" description="Disordered" evidence="12">
    <location>
        <begin position="672"/>
        <end position="693"/>
    </location>
</feature>
<evidence type="ECO:0000256" key="13">
    <source>
        <dbReference type="SAM" id="Phobius"/>
    </source>
</evidence>
<evidence type="ECO:0000256" key="1">
    <source>
        <dbReference type="ARBA" id="ARBA00005325"/>
    </source>
</evidence>
<dbReference type="InterPro" id="IPR008979">
    <property type="entry name" value="Galactose-bd-like_sf"/>
</dbReference>
<feature type="region of interest" description="Disordered" evidence="12">
    <location>
        <begin position="1022"/>
        <end position="1094"/>
    </location>
</feature>
<evidence type="ECO:0000256" key="10">
    <source>
        <dbReference type="PIRSR" id="PIRSR615500-1"/>
    </source>
</evidence>